<protein>
    <submittedName>
        <fullName evidence="10">Chemotaxis protein CheY</fullName>
    </submittedName>
</protein>
<dbReference type="OrthoDB" id="9802426at2"/>
<dbReference type="InterPro" id="IPR011006">
    <property type="entry name" value="CheY-like_superfamily"/>
</dbReference>
<keyword evidence="1 6" id="KW-0597">Phosphoprotein</keyword>
<dbReference type="GO" id="GO:0000976">
    <property type="term" value="F:transcription cis-regulatory region binding"/>
    <property type="evidence" value="ECO:0007669"/>
    <property type="project" value="TreeGrafter"/>
</dbReference>
<name>A0A089PUE5_9ENTR</name>
<dbReference type="SUPFAM" id="SSF52172">
    <property type="entry name" value="CheY-like"/>
    <property type="match status" value="1"/>
</dbReference>
<evidence type="ECO:0000256" key="7">
    <source>
        <dbReference type="PROSITE-ProRule" id="PRU01091"/>
    </source>
</evidence>
<dbReference type="Gene3D" id="3.40.50.2300">
    <property type="match status" value="1"/>
</dbReference>
<dbReference type="Pfam" id="PF00072">
    <property type="entry name" value="Response_reg"/>
    <property type="match status" value="1"/>
</dbReference>
<evidence type="ECO:0000259" key="8">
    <source>
        <dbReference type="PROSITE" id="PS50110"/>
    </source>
</evidence>
<feature type="domain" description="OmpR/PhoB-type" evidence="9">
    <location>
        <begin position="129"/>
        <end position="231"/>
    </location>
</feature>
<dbReference type="Proteomes" id="UP000029481">
    <property type="component" value="Chromosome"/>
</dbReference>
<keyword evidence="2" id="KW-0902">Two-component regulatory system</keyword>
<feature type="DNA-binding region" description="OmpR/PhoB-type" evidence="7">
    <location>
        <begin position="129"/>
        <end position="231"/>
    </location>
</feature>
<dbReference type="InterPro" id="IPR016032">
    <property type="entry name" value="Sig_transdc_resp-reg_C-effctor"/>
</dbReference>
<evidence type="ECO:0000256" key="5">
    <source>
        <dbReference type="ARBA" id="ARBA00023163"/>
    </source>
</evidence>
<dbReference type="EMBL" id="CP009451">
    <property type="protein sequence ID" value="AIR03962.1"/>
    <property type="molecule type" value="Genomic_DNA"/>
</dbReference>
<dbReference type="PROSITE" id="PS51755">
    <property type="entry name" value="OMPR_PHOB"/>
    <property type="match status" value="1"/>
</dbReference>
<evidence type="ECO:0000313" key="11">
    <source>
        <dbReference type="Proteomes" id="UP000029481"/>
    </source>
</evidence>
<dbReference type="GO" id="GO:0000156">
    <property type="term" value="F:phosphorelay response regulator activity"/>
    <property type="evidence" value="ECO:0007669"/>
    <property type="project" value="TreeGrafter"/>
</dbReference>
<dbReference type="PANTHER" id="PTHR48111:SF59">
    <property type="entry name" value="TRANSCRIPTIONAL REGULATORY PROTEIN BAER"/>
    <property type="match status" value="1"/>
</dbReference>
<dbReference type="Gene3D" id="1.10.10.10">
    <property type="entry name" value="Winged helix-like DNA-binding domain superfamily/Winged helix DNA-binding domain"/>
    <property type="match status" value="1"/>
</dbReference>
<evidence type="ECO:0000256" key="6">
    <source>
        <dbReference type="PROSITE-ProRule" id="PRU00169"/>
    </source>
</evidence>
<evidence type="ECO:0000256" key="1">
    <source>
        <dbReference type="ARBA" id="ARBA00022553"/>
    </source>
</evidence>
<dbReference type="PROSITE" id="PS50110">
    <property type="entry name" value="RESPONSE_REGULATORY"/>
    <property type="match status" value="1"/>
</dbReference>
<evidence type="ECO:0000256" key="4">
    <source>
        <dbReference type="ARBA" id="ARBA00023125"/>
    </source>
</evidence>
<dbReference type="CDD" id="cd00383">
    <property type="entry name" value="trans_reg_C"/>
    <property type="match status" value="1"/>
</dbReference>
<keyword evidence="11" id="KW-1185">Reference proteome</keyword>
<evidence type="ECO:0000313" key="10">
    <source>
        <dbReference type="EMBL" id="AIR03962.1"/>
    </source>
</evidence>
<organism evidence="10 11">
    <name type="scientific">Cedecea neteri</name>
    <dbReference type="NCBI Taxonomy" id="158822"/>
    <lineage>
        <taxon>Bacteria</taxon>
        <taxon>Pseudomonadati</taxon>
        <taxon>Pseudomonadota</taxon>
        <taxon>Gammaproteobacteria</taxon>
        <taxon>Enterobacterales</taxon>
        <taxon>Enterobacteriaceae</taxon>
        <taxon>Cedecea</taxon>
    </lineage>
</organism>
<dbReference type="InterPro" id="IPR001789">
    <property type="entry name" value="Sig_transdc_resp-reg_receiver"/>
</dbReference>
<keyword evidence="4 7" id="KW-0238">DNA-binding</keyword>
<evidence type="ECO:0000256" key="2">
    <source>
        <dbReference type="ARBA" id="ARBA00023012"/>
    </source>
</evidence>
<reference evidence="10 11" key="1">
    <citation type="submission" date="2014-09" db="EMBL/GenBank/DDBJ databases">
        <title>Cedecea neteri SSMD04 Genome Sequencing.</title>
        <authorList>
            <person name="Tan J.-Y."/>
        </authorList>
    </citation>
    <scope>NUCLEOTIDE SEQUENCE [LARGE SCALE GENOMIC DNA]</scope>
    <source>
        <strain evidence="10 11">SSMD04</strain>
    </source>
</reference>
<feature type="modified residue" description="4-aspartylphosphate" evidence="6">
    <location>
        <position position="54"/>
    </location>
</feature>
<feature type="domain" description="Response regulatory" evidence="8">
    <location>
        <begin position="5"/>
        <end position="118"/>
    </location>
</feature>
<dbReference type="KEGG" id="cnt:JT31_04860"/>
<dbReference type="PANTHER" id="PTHR48111">
    <property type="entry name" value="REGULATOR OF RPOS"/>
    <property type="match status" value="1"/>
</dbReference>
<dbReference type="FunFam" id="3.40.50.2300:FF:000001">
    <property type="entry name" value="DNA-binding response regulator PhoB"/>
    <property type="match status" value="1"/>
</dbReference>
<dbReference type="InterPro" id="IPR001867">
    <property type="entry name" value="OmpR/PhoB-type_DNA-bd"/>
</dbReference>
<dbReference type="SMART" id="SM00862">
    <property type="entry name" value="Trans_reg_C"/>
    <property type="match status" value="1"/>
</dbReference>
<dbReference type="Pfam" id="PF00486">
    <property type="entry name" value="Trans_reg_C"/>
    <property type="match status" value="1"/>
</dbReference>
<accession>A0A089PUE5</accession>
<sequence length="232" mass="25677">MKNKRVLVIEDDADAANVLEAYLTREGYSVSVAGDGLAGMNTVLTWKPDLILLDVMLPGMNGTEILAAVRRRGNTPVIMITAMGEPYDKIGALRYGADDYVVKPYNPGEVMARVQAVLRRSQVNQSPVEDVLRWGPLEVDVTNMVAQVKANGDGALRLDLTLTEFSILKTLMRASTRPLSRQYLLEECLPESDALERVVDTHVYNLRKKLEAAGVDNLILNVRGIGYRFCKP</sequence>
<dbReference type="InterPro" id="IPR036388">
    <property type="entry name" value="WH-like_DNA-bd_sf"/>
</dbReference>
<keyword evidence="5" id="KW-0804">Transcription</keyword>
<dbReference type="GO" id="GO:0032993">
    <property type="term" value="C:protein-DNA complex"/>
    <property type="evidence" value="ECO:0007669"/>
    <property type="project" value="TreeGrafter"/>
</dbReference>
<dbReference type="GO" id="GO:0005829">
    <property type="term" value="C:cytosol"/>
    <property type="evidence" value="ECO:0007669"/>
    <property type="project" value="TreeGrafter"/>
</dbReference>
<dbReference type="GO" id="GO:0006355">
    <property type="term" value="P:regulation of DNA-templated transcription"/>
    <property type="evidence" value="ECO:0007669"/>
    <property type="project" value="InterPro"/>
</dbReference>
<dbReference type="Gene3D" id="6.10.250.690">
    <property type="match status" value="1"/>
</dbReference>
<evidence type="ECO:0000259" key="9">
    <source>
        <dbReference type="PROSITE" id="PS51755"/>
    </source>
</evidence>
<evidence type="ECO:0000256" key="3">
    <source>
        <dbReference type="ARBA" id="ARBA00023015"/>
    </source>
</evidence>
<proteinExistence type="predicted"/>
<dbReference type="InterPro" id="IPR039420">
    <property type="entry name" value="WalR-like"/>
</dbReference>
<dbReference type="RefSeq" id="WP_038473897.1">
    <property type="nucleotide sequence ID" value="NZ_CP009451.1"/>
</dbReference>
<dbReference type="AlphaFoldDB" id="A0A089PUE5"/>
<keyword evidence="3" id="KW-0805">Transcription regulation</keyword>
<gene>
    <name evidence="10" type="ORF">JT31_04860</name>
</gene>
<dbReference type="SUPFAM" id="SSF46894">
    <property type="entry name" value="C-terminal effector domain of the bipartite response regulators"/>
    <property type="match status" value="1"/>
</dbReference>
<dbReference type="CDD" id="cd17574">
    <property type="entry name" value="REC_OmpR"/>
    <property type="match status" value="1"/>
</dbReference>
<dbReference type="SMART" id="SM00448">
    <property type="entry name" value="REC"/>
    <property type="match status" value="1"/>
</dbReference>